<evidence type="ECO:0000313" key="1">
    <source>
        <dbReference type="EMBL" id="KAI3377857.1"/>
    </source>
</evidence>
<protein>
    <submittedName>
        <fullName evidence="1">Uncharacterized protein</fullName>
    </submittedName>
</protein>
<comment type="caution">
    <text evidence="1">The sequence shown here is derived from an EMBL/GenBank/DDBJ whole genome shotgun (WGS) entry which is preliminary data.</text>
</comment>
<keyword evidence="2" id="KW-1185">Reference proteome</keyword>
<accession>A0ACB8XE87</accession>
<name>A0ACB8XE87_9TELE</name>
<sequence length="460" mass="52001">VTHTDSSRRCVSDPDAGQSPGQRAAMVRRKSVVWGFFKTVDSESVQCLLCGGFMVRQGHSTANMLRHLRVKHPTEVPEASSSGSHQDLETDCQQVCSVEVMLEDKYSDTLTSGSEAGINSAINGALETASPAEQITHEEAGDDRPARRRRSLIWRHFECLDSFAAARCRLCMKKLQCFEGGSTSNLHRHMLKRHPEVFSQQVANEKKPPQDNGDTPTPEETVKAPFSVEVMLEDKYSDTLTSGNEAIDSSLEAVGPAEQITREEAGDDRPARRGRNKRSLIWRHYEHLDSLAAARCRLCMKKLQCFESGSTSNLHRHMLKRHPEVFSQQVANGKNPPQDNGDTPTPDALEVSRASKGEKRVFRRELQLIEALRRAQREEARALEQQRELLEKLRAANTREAAAEREQIELLRKAQLEEAKELSRQKEELQKEKAELQKKCEELQQDREELLLFSRGQQVS</sequence>
<feature type="non-terminal residue" evidence="1">
    <location>
        <position position="1"/>
    </location>
</feature>
<dbReference type="EMBL" id="CM041531">
    <property type="protein sequence ID" value="KAI3377857.1"/>
    <property type="molecule type" value="Genomic_DNA"/>
</dbReference>
<gene>
    <name evidence="1" type="ORF">L3Q82_009005</name>
</gene>
<proteinExistence type="predicted"/>
<reference evidence="1" key="1">
    <citation type="submission" date="2022-04" db="EMBL/GenBank/DDBJ databases">
        <title>Jade perch genome.</title>
        <authorList>
            <person name="Chao B."/>
        </authorList>
    </citation>
    <scope>NUCLEOTIDE SEQUENCE</scope>
    <source>
        <strain evidence="1">CB-2022</strain>
    </source>
</reference>
<organism evidence="1 2">
    <name type="scientific">Scortum barcoo</name>
    <name type="common">barcoo grunter</name>
    <dbReference type="NCBI Taxonomy" id="214431"/>
    <lineage>
        <taxon>Eukaryota</taxon>
        <taxon>Metazoa</taxon>
        <taxon>Chordata</taxon>
        <taxon>Craniata</taxon>
        <taxon>Vertebrata</taxon>
        <taxon>Euteleostomi</taxon>
        <taxon>Actinopterygii</taxon>
        <taxon>Neopterygii</taxon>
        <taxon>Teleostei</taxon>
        <taxon>Neoteleostei</taxon>
        <taxon>Acanthomorphata</taxon>
        <taxon>Eupercaria</taxon>
        <taxon>Centrarchiformes</taxon>
        <taxon>Terapontoidei</taxon>
        <taxon>Terapontidae</taxon>
        <taxon>Scortum</taxon>
    </lineage>
</organism>
<evidence type="ECO:0000313" key="2">
    <source>
        <dbReference type="Proteomes" id="UP000831701"/>
    </source>
</evidence>
<dbReference type="Proteomes" id="UP000831701">
    <property type="component" value="Chromosome 1"/>
</dbReference>